<dbReference type="PROSITE" id="PS51918">
    <property type="entry name" value="RADICAL_SAM"/>
    <property type="match status" value="1"/>
</dbReference>
<evidence type="ECO:0000256" key="2">
    <source>
        <dbReference type="ARBA" id="ARBA00022691"/>
    </source>
</evidence>
<keyword evidence="3" id="KW-0479">Metal-binding</keyword>
<dbReference type="AlphaFoldDB" id="A0A419F4H2"/>
<dbReference type="Proteomes" id="UP000285961">
    <property type="component" value="Unassembled WGS sequence"/>
</dbReference>
<evidence type="ECO:0000313" key="7">
    <source>
        <dbReference type="EMBL" id="RJP73394.1"/>
    </source>
</evidence>
<evidence type="ECO:0000313" key="8">
    <source>
        <dbReference type="Proteomes" id="UP000285961"/>
    </source>
</evidence>
<keyword evidence="5" id="KW-0411">Iron-sulfur</keyword>
<dbReference type="InterPro" id="IPR007197">
    <property type="entry name" value="rSAM"/>
</dbReference>
<dbReference type="SFLD" id="SFLDG01067">
    <property type="entry name" value="SPASM/twitch_domain_containing"/>
    <property type="match status" value="1"/>
</dbReference>
<comment type="caution">
    <text evidence="7">The sequence shown here is derived from an EMBL/GenBank/DDBJ whole genome shotgun (WGS) entry which is preliminary data.</text>
</comment>
<protein>
    <submittedName>
        <fullName evidence="7">Radical SAM protein</fullName>
    </submittedName>
</protein>
<dbReference type="GO" id="GO:0051536">
    <property type="term" value="F:iron-sulfur cluster binding"/>
    <property type="evidence" value="ECO:0007669"/>
    <property type="project" value="UniProtKB-KW"/>
</dbReference>
<comment type="cofactor">
    <cofactor evidence="1">
        <name>[4Fe-4S] cluster</name>
        <dbReference type="ChEBI" id="CHEBI:49883"/>
    </cofactor>
</comment>
<evidence type="ECO:0000256" key="5">
    <source>
        <dbReference type="ARBA" id="ARBA00023014"/>
    </source>
</evidence>
<dbReference type="GO" id="GO:0003824">
    <property type="term" value="F:catalytic activity"/>
    <property type="evidence" value="ECO:0007669"/>
    <property type="project" value="InterPro"/>
</dbReference>
<dbReference type="InterPro" id="IPR013785">
    <property type="entry name" value="Aldolase_TIM"/>
</dbReference>
<dbReference type="PANTHER" id="PTHR11228">
    <property type="entry name" value="RADICAL SAM DOMAIN PROTEIN"/>
    <property type="match status" value="1"/>
</dbReference>
<dbReference type="EMBL" id="QZKI01000028">
    <property type="protein sequence ID" value="RJP73394.1"/>
    <property type="molecule type" value="Genomic_DNA"/>
</dbReference>
<dbReference type="Gene3D" id="3.20.20.70">
    <property type="entry name" value="Aldolase class I"/>
    <property type="match status" value="1"/>
</dbReference>
<evidence type="ECO:0000256" key="4">
    <source>
        <dbReference type="ARBA" id="ARBA00023004"/>
    </source>
</evidence>
<evidence type="ECO:0000259" key="6">
    <source>
        <dbReference type="PROSITE" id="PS51918"/>
    </source>
</evidence>
<accession>A0A419F4H2</accession>
<feature type="domain" description="Radical SAM core" evidence="6">
    <location>
        <begin position="87"/>
        <end position="293"/>
    </location>
</feature>
<dbReference type="SUPFAM" id="SSF102114">
    <property type="entry name" value="Radical SAM enzymes"/>
    <property type="match status" value="1"/>
</dbReference>
<dbReference type="InterPro" id="IPR058240">
    <property type="entry name" value="rSAM_sf"/>
</dbReference>
<dbReference type="SFLD" id="SFLDS00029">
    <property type="entry name" value="Radical_SAM"/>
    <property type="match status" value="1"/>
</dbReference>
<keyword evidence="2" id="KW-0949">S-adenosyl-L-methionine</keyword>
<gene>
    <name evidence="7" type="ORF">C4532_04625</name>
</gene>
<evidence type="ECO:0000256" key="3">
    <source>
        <dbReference type="ARBA" id="ARBA00022723"/>
    </source>
</evidence>
<reference evidence="7 8" key="1">
    <citation type="journal article" date="2017" name="ISME J.">
        <title>Energy and carbon metabolisms in a deep terrestrial subsurface fluid microbial community.</title>
        <authorList>
            <person name="Momper L."/>
            <person name="Jungbluth S.P."/>
            <person name="Lee M.D."/>
            <person name="Amend J.P."/>
        </authorList>
    </citation>
    <scope>NUCLEOTIDE SEQUENCE [LARGE SCALE GENOMIC DNA]</scope>
    <source>
        <strain evidence="7">SURF_17</strain>
    </source>
</reference>
<proteinExistence type="predicted"/>
<dbReference type="CDD" id="cd01335">
    <property type="entry name" value="Radical_SAM"/>
    <property type="match status" value="1"/>
</dbReference>
<dbReference type="Pfam" id="PF04055">
    <property type="entry name" value="Radical_SAM"/>
    <property type="match status" value="1"/>
</dbReference>
<dbReference type="GO" id="GO:0046872">
    <property type="term" value="F:metal ion binding"/>
    <property type="evidence" value="ECO:0007669"/>
    <property type="project" value="UniProtKB-KW"/>
</dbReference>
<dbReference type="InterPro" id="IPR050377">
    <property type="entry name" value="Radical_SAM_PqqE_MftC-like"/>
</dbReference>
<keyword evidence="4" id="KW-0408">Iron</keyword>
<evidence type="ECO:0000256" key="1">
    <source>
        <dbReference type="ARBA" id="ARBA00001966"/>
    </source>
</evidence>
<sequence>MPSAQTYLTLSPDCSLRLLEEPCIYDRARDELYELDTEAKHLIECLPLRSDSRQAQDTDKEFLRFCLEEGLLLHSPECRPRKRPRQSPLPSLRYLLLHITTRCNLRCAHCFLGDVESVDLTVNDIRRVMGEFDELQGLRLLVSGGEPLLHPEFWEINDLFERYSFRTVLLSNGTALADPGIVRRLRAHEVQLSLDGVGPSHDALRGAGSFQKTLEALENLADTDIDLSVATMVHAGNISDFEALEKIVRSAGVKEWNIDVPSPAGRWRGKGALMADMREVGSILNRSFGGGVHHDERSDWACGAHLCAVMADGSICKCGLYADSPCGTVSEGLEMGWRNVRRVRLNELRCDCELIDECRGGCRYRAEVAGDRFGKDPVMCAANGLLR</sequence>
<organism evidence="7 8">
    <name type="scientific">Candidatus Abyssobacteria bacterium SURF_17</name>
    <dbReference type="NCBI Taxonomy" id="2093361"/>
    <lineage>
        <taxon>Bacteria</taxon>
        <taxon>Pseudomonadati</taxon>
        <taxon>Candidatus Hydrogenedentota</taxon>
        <taxon>Candidatus Abyssobacteria</taxon>
    </lineage>
</organism>
<name>A0A419F4H2_9BACT</name>
<dbReference type="PANTHER" id="PTHR11228:SF7">
    <property type="entry name" value="PQQA PEPTIDE CYCLASE"/>
    <property type="match status" value="1"/>
</dbReference>